<name>A0A0N4XD77_NIPBR</name>
<feature type="region of interest" description="Disordered" evidence="1">
    <location>
        <begin position="127"/>
        <end position="163"/>
    </location>
</feature>
<keyword evidence="3" id="KW-1185">Reference proteome</keyword>
<feature type="region of interest" description="Disordered" evidence="1">
    <location>
        <begin position="193"/>
        <end position="229"/>
    </location>
</feature>
<protein>
    <submittedName>
        <fullName evidence="4">TPX2_importin domain-containing protein</fullName>
    </submittedName>
</protein>
<dbReference type="AlphaFoldDB" id="A0A0N4XD77"/>
<proteinExistence type="predicted"/>
<dbReference type="WBParaSite" id="NBR_0000045501-mRNA-1">
    <property type="protein sequence ID" value="NBR_0000045501-mRNA-1"/>
    <property type="gene ID" value="NBR_0000045501"/>
</dbReference>
<gene>
    <name evidence="2" type="ORF">NBR_LOCUS456</name>
</gene>
<reference evidence="4" key="1">
    <citation type="submission" date="2017-02" db="UniProtKB">
        <authorList>
            <consortium name="WormBaseParasite"/>
        </authorList>
    </citation>
    <scope>IDENTIFICATION</scope>
</reference>
<feature type="compositionally biased region" description="Basic residues" evidence="1">
    <location>
        <begin position="131"/>
        <end position="147"/>
    </location>
</feature>
<evidence type="ECO:0000313" key="3">
    <source>
        <dbReference type="Proteomes" id="UP000271162"/>
    </source>
</evidence>
<organism evidence="4">
    <name type="scientific">Nippostrongylus brasiliensis</name>
    <name type="common">Rat hookworm</name>
    <dbReference type="NCBI Taxonomy" id="27835"/>
    <lineage>
        <taxon>Eukaryota</taxon>
        <taxon>Metazoa</taxon>
        <taxon>Ecdysozoa</taxon>
        <taxon>Nematoda</taxon>
        <taxon>Chromadorea</taxon>
        <taxon>Rhabditida</taxon>
        <taxon>Rhabditina</taxon>
        <taxon>Rhabditomorpha</taxon>
        <taxon>Strongyloidea</taxon>
        <taxon>Heligmosomidae</taxon>
        <taxon>Nippostrongylus</taxon>
    </lineage>
</organism>
<dbReference type="EMBL" id="UYSL01000194">
    <property type="protein sequence ID" value="VDL63094.1"/>
    <property type="molecule type" value="Genomic_DNA"/>
</dbReference>
<reference evidence="2 3" key="2">
    <citation type="submission" date="2018-11" db="EMBL/GenBank/DDBJ databases">
        <authorList>
            <consortium name="Pathogen Informatics"/>
        </authorList>
    </citation>
    <scope>NUCLEOTIDE SEQUENCE [LARGE SCALE GENOMIC DNA]</scope>
</reference>
<sequence>MRFYSSSTEAILIVATVCELGYSLIRVKTFTVKGRPHDRHVDDFDDLNTLVTPSWTDRFHWQLVEADKTIRKMPFIPIPKGKIPGIRITMPKPRRKNFATNNKRTPFFEPLLRNVSATPLEAIPPLATTRSAKKSSPAKRKTLKKLHSASSDEIPDHLPHPSLIFPVRKPQKKGKIPYPPVLPLMASGRFKRLPFGTKPVHRKRRFNTKEKASGTARRRSVLRPRHRRG</sequence>
<accession>A0A0N4XD77</accession>
<feature type="compositionally biased region" description="Basic residues" evidence="1">
    <location>
        <begin position="216"/>
        <end position="229"/>
    </location>
</feature>
<evidence type="ECO:0000256" key="1">
    <source>
        <dbReference type="SAM" id="MobiDB-lite"/>
    </source>
</evidence>
<evidence type="ECO:0000313" key="4">
    <source>
        <dbReference type="WBParaSite" id="NBR_0000045501-mRNA-1"/>
    </source>
</evidence>
<evidence type="ECO:0000313" key="2">
    <source>
        <dbReference type="EMBL" id="VDL63094.1"/>
    </source>
</evidence>
<dbReference type="Proteomes" id="UP000271162">
    <property type="component" value="Unassembled WGS sequence"/>
</dbReference>